<dbReference type="Proteomes" id="UP000789860">
    <property type="component" value="Unassembled WGS sequence"/>
</dbReference>
<organism evidence="1 2">
    <name type="scientific">Scutellospora calospora</name>
    <dbReference type="NCBI Taxonomy" id="85575"/>
    <lineage>
        <taxon>Eukaryota</taxon>
        <taxon>Fungi</taxon>
        <taxon>Fungi incertae sedis</taxon>
        <taxon>Mucoromycota</taxon>
        <taxon>Glomeromycotina</taxon>
        <taxon>Glomeromycetes</taxon>
        <taxon>Diversisporales</taxon>
        <taxon>Gigasporaceae</taxon>
        <taxon>Scutellospora</taxon>
    </lineage>
</organism>
<proteinExistence type="predicted"/>
<accession>A0ACA9NGA1</accession>
<evidence type="ECO:0000313" key="1">
    <source>
        <dbReference type="EMBL" id="CAG8653724.1"/>
    </source>
</evidence>
<comment type="caution">
    <text evidence="1">The sequence shown here is derived from an EMBL/GenBank/DDBJ whole genome shotgun (WGS) entry which is preliminary data.</text>
</comment>
<reference evidence="1" key="1">
    <citation type="submission" date="2021-06" db="EMBL/GenBank/DDBJ databases">
        <authorList>
            <person name="Kallberg Y."/>
            <person name="Tangrot J."/>
            <person name="Rosling A."/>
        </authorList>
    </citation>
    <scope>NUCLEOTIDE SEQUENCE</scope>
    <source>
        <strain evidence="1">AU212A</strain>
    </source>
</reference>
<keyword evidence="2" id="KW-1185">Reference proteome</keyword>
<sequence length="112" mass="13180">HIKTMRRPVGFLAQDIGMWEKALNFLSLFGVLTNAIIIAFYSNWLKMQFLKYTGNNEEYLLIARLGFVIFYEHFVYAIKIIFAYLIPDKPSSLKIAILREKYLVNKLFKHEG</sequence>
<name>A0ACA9NGA1_9GLOM</name>
<gene>
    <name evidence="1" type="ORF">SCALOS_LOCUS8757</name>
</gene>
<evidence type="ECO:0000313" key="2">
    <source>
        <dbReference type="Proteomes" id="UP000789860"/>
    </source>
</evidence>
<feature type="non-terminal residue" evidence="1">
    <location>
        <position position="112"/>
    </location>
</feature>
<dbReference type="EMBL" id="CAJVPM010024441">
    <property type="protein sequence ID" value="CAG8653724.1"/>
    <property type="molecule type" value="Genomic_DNA"/>
</dbReference>
<feature type="non-terminal residue" evidence="1">
    <location>
        <position position="1"/>
    </location>
</feature>
<protein>
    <submittedName>
        <fullName evidence="1">10053_t:CDS:1</fullName>
    </submittedName>
</protein>